<dbReference type="InterPro" id="IPR030381">
    <property type="entry name" value="G_DYNAMIN_dom"/>
</dbReference>
<keyword evidence="5" id="KW-1185">Reference proteome</keyword>
<feature type="domain" description="Dynamin-type G" evidence="3">
    <location>
        <begin position="203"/>
        <end position="477"/>
    </location>
</feature>
<dbReference type="InterPro" id="IPR022812">
    <property type="entry name" value="Dynamin"/>
</dbReference>
<evidence type="ECO:0000259" key="3">
    <source>
        <dbReference type="PROSITE" id="PS51718"/>
    </source>
</evidence>
<dbReference type="EMBL" id="BTGC01000001">
    <property type="protein sequence ID" value="GMM49093.1"/>
    <property type="molecule type" value="Genomic_DNA"/>
</dbReference>
<dbReference type="Pfam" id="PF24550">
    <property type="entry name" value="LIS_MGM1"/>
    <property type="match status" value="1"/>
</dbReference>
<feature type="region of interest" description="Disordered" evidence="1">
    <location>
        <begin position="99"/>
        <end position="180"/>
    </location>
</feature>
<reference evidence="4 5" key="1">
    <citation type="journal article" date="2023" name="Elife">
        <title>Identification of key yeast species and microbe-microbe interactions impacting larval growth of Drosophila in the wild.</title>
        <authorList>
            <person name="Mure A."/>
            <person name="Sugiura Y."/>
            <person name="Maeda R."/>
            <person name="Honda K."/>
            <person name="Sakurai N."/>
            <person name="Takahashi Y."/>
            <person name="Watada M."/>
            <person name="Katoh T."/>
            <person name="Gotoh A."/>
            <person name="Gotoh Y."/>
            <person name="Taniguchi I."/>
            <person name="Nakamura K."/>
            <person name="Hayashi T."/>
            <person name="Katayama T."/>
            <person name="Uemura T."/>
            <person name="Hattori Y."/>
        </authorList>
    </citation>
    <scope>NUCLEOTIDE SEQUENCE [LARGE SCALE GENOMIC DNA]</scope>
    <source>
        <strain evidence="4 5">SB-73</strain>
    </source>
</reference>
<evidence type="ECO:0000313" key="5">
    <source>
        <dbReference type="Proteomes" id="UP001362899"/>
    </source>
</evidence>
<sequence length="888" mass="97684">MNRVPLKSAIAAQSLLRQSIYPLRTQIGVRPLVIQRRFFLKPFFRLAKSGVAVAAGAAAGTAAYAQYKFEEASSSVRDSLNKAGDWLKGVYDDFDGFSGNNGNGGEGGTAGSEGGRSTNNTTSATSTSGASGGDGGDGDDKDKDKDSSELSAAATASTVGATGDSGNSNSEPENSSEDDSMLSLTKQMIEIRSILMQIESTENVQLPSIVVVGSQSSGKSSVLEAIVGHEFLPKGANMVTKRPIELTLVRTEQGETDYCEFPNMRLRNGKFTNFKDVQRLLTELNHSVDPSEVVSDEPIRLRVCSPNVPDLTLIDLPGYIQVVAADQPLSLRQKISDLCDKYIQAPNVILAVSAADVDLANSTALQACRRVDPLGERTIGVITKMDLVDATHGRNTLLTRDYPLRMGYVGVVTQVPKVRSLSLTHLNQRNQRNLTQQIADSESEFFSEKYADVDWGVLQLRKKLANVLSYSMAQSLDPAIKNIKREQEETSYAFKVRYNDRVLTPQTYLAHCADEFKALFQEMSTTFGREEVKTLIKHALDQKGLDLLAEQYWSSADLASISPGSSSGSSSGSSTSFISNASSNSSTNTSSYGTSTNSVPSLDNDQLHLLQKLDEMSAALTKAGVGRLSTNILVEAILERMNEIKLKSKFKNHPLALEQIDKSVQKILNTKYYATADQIENSIKPYKYEVDVDAKEWSSSREYAYGLVAEELEQCTVAFDKIRTQIGSRRLNALMTALTARARGEVAESLDQYSTDVVKTAEMALFLKQRQDILKARSTFIKATKCKSRKNKALCPEVFMDVITTKLTATSVLFLNFELLSDFYYSFPRELDAALQSLSENQVVHLATQDPEIKEHVEMQHKKELLSLALEKLQAASDFRNMREKRYN</sequence>
<feature type="domain" description="GED" evidence="2">
    <location>
        <begin position="789"/>
        <end position="881"/>
    </location>
</feature>
<name>A0AAV5RED1_STABA</name>
<dbReference type="PROSITE" id="PS51718">
    <property type="entry name" value="G_DYNAMIN_2"/>
    <property type="match status" value="1"/>
</dbReference>
<dbReference type="Pfam" id="PF00350">
    <property type="entry name" value="Dynamin_N"/>
    <property type="match status" value="1"/>
</dbReference>
<dbReference type="PANTHER" id="PTHR11566:SF131">
    <property type="entry name" value="GTPASE, PUTATIVE (AFU_ORTHOLOGUE AFUA_6G07630)-RELATED"/>
    <property type="match status" value="1"/>
</dbReference>
<dbReference type="GO" id="GO:0005874">
    <property type="term" value="C:microtubule"/>
    <property type="evidence" value="ECO:0007669"/>
    <property type="project" value="TreeGrafter"/>
</dbReference>
<dbReference type="Proteomes" id="UP001362899">
    <property type="component" value="Unassembled WGS sequence"/>
</dbReference>
<dbReference type="SMART" id="SM00053">
    <property type="entry name" value="DYNc"/>
    <property type="match status" value="1"/>
</dbReference>
<feature type="region of interest" description="Disordered" evidence="1">
    <location>
        <begin position="564"/>
        <end position="599"/>
    </location>
</feature>
<evidence type="ECO:0000313" key="4">
    <source>
        <dbReference type="EMBL" id="GMM49093.1"/>
    </source>
</evidence>
<gene>
    <name evidence="4" type="ORF">DASB73_000510</name>
</gene>
<dbReference type="InterPro" id="IPR001401">
    <property type="entry name" value="Dynamin_GTPase"/>
</dbReference>
<accession>A0AAV5RED1</accession>
<dbReference type="GO" id="GO:0005525">
    <property type="term" value="F:GTP binding"/>
    <property type="evidence" value="ECO:0007669"/>
    <property type="project" value="InterPro"/>
</dbReference>
<dbReference type="InterPro" id="IPR056495">
    <property type="entry name" value="LIS_MGM1"/>
</dbReference>
<dbReference type="GO" id="GO:0003924">
    <property type="term" value="F:GTPase activity"/>
    <property type="evidence" value="ECO:0007669"/>
    <property type="project" value="InterPro"/>
</dbReference>
<dbReference type="PRINTS" id="PR00195">
    <property type="entry name" value="DYNAMIN"/>
</dbReference>
<evidence type="ECO:0000256" key="1">
    <source>
        <dbReference type="SAM" id="MobiDB-lite"/>
    </source>
</evidence>
<dbReference type="PROSITE" id="PS51388">
    <property type="entry name" value="GED"/>
    <property type="match status" value="1"/>
</dbReference>
<dbReference type="GO" id="GO:0008017">
    <property type="term" value="F:microtubule binding"/>
    <property type="evidence" value="ECO:0007669"/>
    <property type="project" value="TreeGrafter"/>
</dbReference>
<feature type="compositionally biased region" description="Low complexity" evidence="1">
    <location>
        <begin position="149"/>
        <end position="173"/>
    </location>
</feature>
<feature type="compositionally biased region" description="Low complexity" evidence="1">
    <location>
        <begin position="564"/>
        <end position="598"/>
    </location>
</feature>
<dbReference type="CDD" id="cd08771">
    <property type="entry name" value="DLP_1"/>
    <property type="match status" value="1"/>
</dbReference>
<feature type="compositionally biased region" description="Gly residues" evidence="1">
    <location>
        <begin position="99"/>
        <end position="114"/>
    </location>
</feature>
<dbReference type="PANTHER" id="PTHR11566">
    <property type="entry name" value="DYNAMIN"/>
    <property type="match status" value="1"/>
</dbReference>
<dbReference type="SUPFAM" id="SSF52540">
    <property type="entry name" value="P-loop containing nucleoside triphosphate hydrolases"/>
    <property type="match status" value="1"/>
</dbReference>
<dbReference type="GO" id="GO:0005737">
    <property type="term" value="C:cytoplasm"/>
    <property type="evidence" value="ECO:0007669"/>
    <property type="project" value="TreeGrafter"/>
</dbReference>
<organism evidence="4 5">
    <name type="scientific">Starmerella bacillaris</name>
    <name type="common">Yeast</name>
    <name type="synonym">Candida zemplinina</name>
    <dbReference type="NCBI Taxonomy" id="1247836"/>
    <lineage>
        <taxon>Eukaryota</taxon>
        <taxon>Fungi</taxon>
        <taxon>Dikarya</taxon>
        <taxon>Ascomycota</taxon>
        <taxon>Saccharomycotina</taxon>
        <taxon>Dipodascomycetes</taxon>
        <taxon>Dipodascales</taxon>
        <taxon>Trichomonascaceae</taxon>
        <taxon>Starmerella</taxon>
    </lineage>
</organism>
<comment type="caution">
    <text evidence="4">The sequence shown here is derived from an EMBL/GenBank/DDBJ whole genome shotgun (WGS) entry which is preliminary data.</text>
</comment>
<proteinExistence type="predicted"/>
<dbReference type="GO" id="GO:0031623">
    <property type="term" value="P:receptor internalization"/>
    <property type="evidence" value="ECO:0007669"/>
    <property type="project" value="TreeGrafter"/>
</dbReference>
<dbReference type="GO" id="GO:0005886">
    <property type="term" value="C:plasma membrane"/>
    <property type="evidence" value="ECO:0007669"/>
    <property type="project" value="TreeGrafter"/>
</dbReference>
<evidence type="ECO:0000259" key="2">
    <source>
        <dbReference type="PROSITE" id="PS51388"/>
    </source>
</evidence>
<protein>
    <submittedName>
        <fullName evidence="4">Dynamin-related GTPase</fullName>
    </submittedName>
</protein>
<feature type="compositionally biased region" description="Basic and acidic residues" evidence="1">
    <location>
        <begin position="138"/>
        <end position="148"/>
    </location>
</feature>
<dbReference type="AlphaFoldDB" id="A0AAV5RED1"/>
<dbReference type="Gene3D" id="3.40.50.300">
    <property type="entry name" value="P-loop containing nucleotide triphosphate hydrolases"/>
    <property type="match status" value="1"/>
</dbReference>
<dbReference type="InterPro" id="IPR020850">
    <property type="entry name" value="GED_dom"/>
</dbReference>
<dbReference type="InterPro" id="IPR045063">
    <property type="entry name" value="Dynamin_N"/>
</dbReference>
<dbReference type="InterPro" id="IPR027417">
    <property type="entry name" value="P-loop_NTPase"/>
</dbReference>
<feature type="compositionally biased region" description="Low complexity" evidence="1">
    <location>
        <begin position="115"/>
        <end position="129"/>
    </location>
</feature>